<organism evidence="2 3">
    <name type="scientific">Actinoallomurus acaciae</name>
    <dbReference type="NCBI Taxonomy" id="502577"/>
    <lineage>
        <taxon>Bacteria</taxon>
        <taxon>Bacillati</taxon>
        <taxon>Actinomycetota</taxon>
        <taxon>Actinomycetes</taxon>
        <taxon>Streptosporangiales</taxon>
        <taxon>Thermomonosporaceae</taxon>
        <taxon>Actinoallomurus</taxon>
    </lineage>
</organism>
<accession>A0ABV5YYV0</accession>
<protein>
    <submittedName>
        <fullName evidence="2">Alcohol dehydrogenase catalytic domain-containing protein</fullName>
    </submittedName>
</protein>
<feature type="non-terminal residue" evidence="2">
    <location>
        <position position="99"/>
    </location>
</feature>
<dbReference type="SUPFAM" id="SSF50129">
    <property type="entry name" value="GroES-like"/>
    <property type="match status" value="1"/>
</dbReference>
<feature type="domain" description="Alcohol dehydrogenase-like N-terminal" evidence="1">
    <location>
        <begin position="53"/>
        <end position="99"/>
    </location>
</feature>
<evidence type="ECO:0000259" key="1">
    <source>
        <dbReference type="Pfam" id="PF08240"/>
    </source>
</evidence>
<keyword evidence="3" id="KW-1185">Reference proteome</keyword>
<dbReference type="Proteomes" id="UP001589627">
    <property type="component" value="Unassembled WGS sequence"/>
</dbReference>
<evidence type="ECO:0000313" key="2">
    <source>
        <dbReference type="EMBL" id="MFB9839853.1"/>
    </source>
</evidence>
<dbReference type="Pfam" id="PF08240">
    <property type="entry name" value="ADH_N"/>
    <property type="match status" value="1"/>
</dbReference>
<dbReference type="InterPro" id="IPR011032">
    <property type="entry name" value="GroES-like_sf"/>
</dbReference>
<dbReference type="RefSeq" id="WP_378213046.1">
    <property type="nucleotide sequence ID" value="NZ_JBHLZP010000833.1"/>
</dbReference>
<reference evidence="2 3" key="1">
    <citation type="submission" date="2024-09" db="EMBL/GenBank/DDBJ databases">
        <authorList>
            <person name="Sun Q."/>
            <person name="Mori K."/>
        </authorList>
    </citation>
    <scope>NUCLEOTIDE SEQUENCE [LARGE SCALE GENOMIC DNA]</scope>
    <source>
        <strain evidence="2 3">TBRC 0563</strain>
    </source>
</reference>
<dbReference type="Gene3D" id="3.90.180.10">
    <property type="entry name" value="Medium-chain alcohol dehydrogenases, catalytic domain"/>
    <property type="match status" value="1"/>
</dbReference>
<dbReference type="EMBL" id="JBHLZP010000833">
    <property type="protein sequence ID" value="MFB9839853.1"/>
    <property type="molecule type" value="Genomic_DNA"/>
</dbReference>
<gene>
    <name evidence="2" type="ORF">ACFFNX_47675</name>
</gene>
<proteinExistence type="predicted"/>
<comment type="caution">
    <text evidence="2">The sequence shown here is derived from an EMBL/GenBank/DDBJ whole genome shotgun (WGS) entry which is preliminary data.</text>
</comment>
<sequence>MTISGPVDRSWCQGGVLVRGHAGEEEPEMRACGVTEAGGRVRTLELPDPGPPGAGQVVVAVEAAGVGAWDRLTYTGGWDVGLVPPAALGVEGAGRVVAV</sequence>
<name>A0ABV5YYV0_9ACTN</name>
<evidence type="ECO:0000313" key="3">
    <source>
        <dbReference type="Proteomes" id="UP001589627"/>
    </source>
</evidence>
<dbReference type="InterPro" id="IPR013154">
    <property type="entry name" value="ADH-like_N"/>
</dbReference>